<dbReference type="Proteomes" id="UP001447188">
    <property type="component" value="Unassembled WGS sequence"/>
</dbReference>
<feature type="compositionally biased region" description="Polar residues" evidence="1">
    <location>
        <begin position="13"/>
        <end position="27"/>
    </location>
</feature>
<evidence type="ECO:0000313" key="2">
    <source>
        <dbReference type="EMBL" id="KAL0638641.1"/>
    </source>
</evidence>
<accession>A0ABR3GRT8</accession>
<reference evidence="2 3" key="1">
    <citation type="submission" date="2024-02" db="EMBL/GenBank/DDBJ databases">
        <title>Discinaceae phylogenomics.</title>
        <authorList>
            <person name="Dirks A.C."/>
            <person name="James T.Y."/>
        </authorList>
    </citation>
    <scope>NUCLEOTIDE SEQUENCE [LARGE SCALE GENOMIC DNA]</scope>
    <source>
        <strain evidence="2 3">ACD0624</strain>
    </source>
</reference>
<protein>
    <submittedName>
        <fullName evidence="2">Uncharacterized protein</fullName>
    </submittedName>
</protein>
<sequence length="564" mass="62365">MSSSTPAAPAPEPNSNQVSNSKASAGTGTRPVSRARRLLILSLRYAISPEEYAVVRRRVLLKGPSSVASQTPSKRQFEAVCGGAEDYVPASTRAGLRVFLASNLVLSLWDVVSTRLAKSRGKELSTVRTQLFKNPNFLCSLSLSALVVIHRLLYRFLSQLRSNLMLPNAQARRFRQRHPKISNVFTSTLSPSIGSSLAGLALLLHPASDQRVTIAVYTFVKALEYSYNKLEDDGWLPDRPWWFGSWLLFPISSGQLFYSFVFDKDCFPSEYGGFILSHSKEYVPQKPKDYPGWLKWPGPYEIVDSIGRLAGLNSPPFNSPILYPDSLLPASLSSISLVISPAHPTITSLQCALLHPHEPSCLKTYLHFWASEFTRVTKFMSVCYGIALVPRYREFLKNPVGALVKLSRSTLLTSTSITGSIGTAWAMCCLFQKVLPGKVLPKGRFWLSGMLGGLWAFVDSSGGRGNFLYSFRLGLVSAWKVLVKKGVVKGVKNGDVYLFILSLALINSLFDIDAHSVSGNVARRVLSSVRGFGMKDPVTELQKSHERKSIAEVETTEMKDKKNK</sequence>
<dbReference type="PANTHER" id="PTHR12459:SF19">
    <property type="entry name" value="TRANSMEMBRANE PROTEIN 135 N-TERMINAL DOMAIN-CONTAINING PROTEIN"/>
    <property type="match status" value="1"/>
</dbReference>
<comment type="caution">
    <text evidence="2">The sequence shown here is derived from an EMBL/GenBank/DDBJ whole genome shotgun (WGS) entry which is preliminary data.</text>
</comment>
<dbReference type="InterPro" id="IPR026749">
    <property type="entry name" value="Tmem135"/>
</dbReference>
<name>A0ABR3GRT8_9PEZI</name>
<dbReference type="PANTHER" id="PTHR12459">
    <property type="entry name" value="TRANSMEMBRANE PROTEIN 135-RELATED"/>
    <property type="match status" value="1"/>
</dbReference>
<organism evidence="2 3">
    <name type="scientific">Discina gigas</name>
    <dbReference type="NCBI Taxonomy" id="1032678"/>
    <lineage>
        <taxon>Eukaryota</taxon>
        <taxon>Fungi</taxon>
        <taxon>Dikarya</taxon>
        <taxon>Ascomycota</taxon>
        <taxon>Pezizomycotina</taxon>
        <taxon>Pezizomycetes</taxon>
        <taxon>Pezizales</taxon>
        <taxon>Discinaceae</taxon>
        <taxon>Discina</taxon>
    </lineage>
</organism>
<feature type="region of interest" description="Disordered" evidence="1">
    <location>
        <begin position="542"/>
        <end position="564"/>
    </location>
</feature>
<dbReference type="EMBL" id="JBBBZM010000020">
    <property type="protein sequence ID" value="KAL0638641.1"/>
    <property type="molecule type" value="Genomic_DNA"/>
</dbReference>
<keyword evidence="3" id="KW-1185">Reference proteome</keyword>
<proteinExistence type="predicted"/>
<evidence type="ECO:0000256" key="1">
    <source>
        <dbReference type="SAM" id="MobiDB-lite"/>
    </source>
</evidence>
<gene>
    <name evidence="2" type="ORF">Q9L58_002367</name>
</gene>
<feature type="region of interest" description="Disordered" evidence="1">
    <location>
        <begin position="1"/>
        <end position="29"/>
    </location>
</feature>
<evidence type="ECO:0000313" key="3">
    <source>
        <dbReference type="Proteomes" id="UP001447188"/>
    </source>
</evidence>